<keyword evidence="1" id="KW-1133">Transmembrane helix</keyword>
<organism evidence="2">
    <name type="scientific">Mimiviridae sp. ChoanoV1</name>
    <dbReference type="NCBI Taxonomy" id="2596887"/>
    <lineage>
        <taxon>Viruses</taxon>
        <taxon>Varidnaviria</taxon>
        <taxon>Bamfordvirae</taxon>
        <taxon>Nucleocytoviricota</taxon>
        <taxon>Megaviricetes</taxon>
        <taxon>Imitervirales</taxon>
        <taxon>Schizomimiviridae</taxon>
    </lineage>
</organism>
<accession>A0A5B8HX35</accession>
<keyword evidence="1" id="KW-0812">Transmembrane</keyword>
<keyword evidence="1" id="KW-0472">Membrane</keyword>
<proteinExistence type="predicted"/>
<protein>
    <submittedName>
        <fullName evidence="2">Uncharacterized protein</fullName>
    </submittedName>
</protein>
<evidence type="ECO:0000256" key="1">
    <source>
        <dbReference type="SAM" id="Phobius"/>
    </source>
</evidence>
<evidence type="ECO:0000313" key="2">
    <source>
        <dbReference type="EMBL" id="QDY52423.1"/>
    </source>
</evidence>
<feature type="transmembrane region" description="Helical" evidence="1">
    <location>
        <begin position="68"/>
        <end position="88"/>
    </location>
</feature>
<feature type="transmembrane region" description="Helical" evidence="1">
    <location>
        <begin position="94"/>
        <end position="113"/>
    </location>
</feature>
<feature type="transmembrane region" description="Helical" evidence="1">
    <location>
        <begin position="28"/>
        <end position="48"/>
    </location>
</feature>
<gene>
    <name evidence="2" type="ORF">8_20</name>
</gene>
<name>A0A5B8HX35_9VIRU</name>
<sequence>MSSKYDKFKKKIMEDKNLDFSKIGLGKLSIIEAIAFFTNCLVFPAVFFQTKKTIITQEAGDVNIWFNVLQLLGGTPEGLVGFFIGNLIENTQMMAIGIYAVIFRTILTFYILFGKKGLIKDLFTK</sequence>
<dbReference type="EMBL" id="MK250092">
    <property type="protein sequence ID" value="QDY52423.1"/>
    <property type="molecule type" value="Genomic_DNA"/>
</dbReference>
<reference evidence="2" key="1">
    <citation type="submission" date="2018-11" db="EMBL/GenBank/DDBJ databases">
        <title>A distinct lineage of giant viruses engineers rhodopsin photosystems in predatory marine eukaryotes.</title>
        <authorList>
            <person name="Needham D.M."/>
            <person name="Yoshizawa S."/>
            <person name="Hosaka T."/>
            <person name="Poirier C."/>
            <person name="Choi C.-J."/>
            <person name="Hehenberger E."/>
            <person name="Irwin N.A.T."/>
            <person name="Wilken S."/>
            <person name="Yung C.-M."/>
            <person name="Bachy C."/>
            <person name="Kurihara R."/>
            <person name="Nakajima Y."/>
            <person name="Kojima K."/>
            <person name="Kimura-Someya T."/>
            <person name="Leonard G."/>
            <person name="Malmstrom R.R."/>
            <person name="Mende D."/>
            <person name="Olson D.K."/>
            <person name="Sudo Y."/>
            <person name="Sudek S."/>
            <person name="Richards T.A."/>
            <person name="DeLong E.F."/>
            <person name="Keeling P.J."/>
            <person name="Santoro A.E."/>
            <person name="Shirouzu M."/>
            <person name="Iwasaki W."/>
            <person name="Worden A.Z."/>
        </authorList>
    </citation>
    <scope>NUCLEOTIDE SEQUENCE</scope>
</reference>